<accession>A0A1L8WGX2</accession>
<dbReference type="STRING" id="150033.RV14_GL000681"/>
<keyword evidence="3" id="KW-1185">Reference proteome</keyword>
<reference evidence="2 3" key="1">
    <citation type="submission" date="2014-12" db="EMBL/GenBank/DDBJ databases">
        <title>Draft genome sequences of 29 type strains of Enterococci.</title>
        <authorList>
            <person name="Zhong Z."/>
            <person name="Sun Z."/>
            <person name="Liu W."/>
            <person name="Zhang W."/>
            <person name="Zhang H."/>
        </authorList>
    </citation>
    <scope>NUCLEOTIDE SEQUENCE [LARGE SCALE GENOMIC DNA]</scope>
    <source>
        <strain evidence="2 3">DSM 15687</strain>
    </source>
</reference>
<dbReference type="InterPro" id="IPR013785">
    <property type="entry name" value="Aldolase_TIM"/>
</dbReference>
<gene>
    <name evidence="2" type="ORF">RV14_GL000681</name>
</gene>
<evidence type="ECO:0000313" key="3">
    <source>
        <dbReference type="Proteomes" id="UP000182152"/>
    </source>
</evidence>
<dbReference type="Pfam" id="PF19200">
    <property type="entry name" value="MupG_N"/>
    <property type="match status" value="1"/>
</dbReference>
<dbReference type="AlphaFoldDB" id="A0A1L8WGX2"/>
<dbReference type="Gene3D" id="3.20.20.70">
    <property type="entry name" value="Aldolase class I"/>
    <property type="match status" value="1"/>
</dbReference>
<evidence type="ECO:0000259" key="1">
    <source>
        <dbReference type="Pfam" id="PF19200"/>
    </source>
</evidence>
<organism evidence="2 3">
    <name type="scientific">Enterococcus ratti</name>
    <dbReference type="NCBI Taxonomy" id="150033"/>
    <lineage>
        <taxon>Bacteria</taxon>
        <taxon>Bacillati</taxon>
        <taxon>Bacillota</taxon>
        <taxon>Bacilli</taxon>
        <taxon>Lactobacillales</taxon>
        <taxon>Enterococcaceae</taxon>
        <taxon>Enterococcus</taxon>
    </lineage>
</organism>
<sequence length="53" mass="6153">MHRHLPVEIAAKHLFVTKLINDFIIFNAYASEEEFQIGNVVVENSNLKKRAEK</sequence>
<comment type="caution">
    <text evidence="2">The sequence shown here is derived from an EMBL/GenBank/DDBJ whole genome shotgun (WGS) entry which is preliminary data.</text>
</comment>
<name>A0A1L8WGX2_9ENTE</name>
<feature type="domain" description="6-phospho-N-acetylmuramidase N-terminal" evidence="1">
    <location>
        <begin position="1"/>
        <end position="36"/>
    </location>
</feature>
<dbReference type="EMBL" id="JXLB01000016">
    <property type="protein sequence ID" value="OJG80022.1"/>
    <property type="molecule type" value="Genomic_DNA"/>
</dbReference>
<proteinExistence type="predicted"/>
<dbReference type="Proteomes" id="UP000182152">
    <property type="component" value="Unassembled WGS sequence"/>
</dbReference>
<dbReference type="InterPro" id="IPR043797">
    <property type="entry name" value="MupG_N"/>
</dbReference>
<evidence type="ECO:0000313" key="2">
    <source>
        <dbReference type="EMBL" id="OJG80022.1"/>
    </source>
</evidence>
<protein>
    <recommendedName>
        <fullName evidence="1">6-phospho-N-acetylmuramidase N-terminal domain-containing protein</fullName>
    </recommendedName>
</protein>